<evidence type="ECO:0000313" key="7">
    <source>
        <dbReference type="EMBL" id="CAI5440650.1"/>
    </source>
</evidence>
<reference evidence="7" key="1">
    <citation type="submission" date="2022-11" db="EMBL/GenBank/DDBJ databases">
        <authorList>
            <person name="Kikuchi T."/>
        </authorList>
    </citation>
    <scope>NUCLEOTIDE SEQUENCE</scope>
    <source>
        <strain evidence="7">PS1010</strain>
    </source>
</reference>
<keyword evidence="1 4" id="KW-0349">Heme</keyword>
<dbReference type="InterPro" id="IPR044399">
    <property type="entry name" value="Mb-like_M"/>
</dbReference>
<dbReference type="AlphaFoldDB" id="A0A9P1MXR9"/>
<dbReference type="Gene3D" id="1.10.490.10">
    <property type="entry name" value="Globins"/>
    <property type="match status" value="1"/>
</dbReference>
<dbReference type="OrthoDB" id="5859312at2759"/>
<dbReference type="InterPro" id="IPR009050">
    <property type="entry name" value="Globin-like_sf"/>
</dbReference>
<keyword evidence="8" id="KW-1185">Reference proteome</keyword>
<evidence type="ECO:0000256" key="3">
    <source>
        <dbReference type="ARBA" id="ARBA00023004"/>
    </source>
</evidence>
<protein>
    <recommendedName>
        <fullName evidence="6">Globin domain-containing protein</fullName>
    </recommendedName>
</protein>
<evidence type="ECO:0000256" key="5">
    <source>
        <dbReference type="SAM" id="MobiDB-lite"/>
    </source>
</evidence>
<comment type="caution">
    <text evidence="7">The sequence shown here is derived from an EMBL/GenBank/DDBJ whole genome shotgun (WGS) entry which is preliminary data.</text>
</comment>
<keyword evidence="4" id="KW-0813">Transport</keyword>
<proteinExistence type="inferred from homology"/>
<feature type="region of interest" description="Disordered" evidence="5">
    <location>
        <begin position="1"/>
        <end position="49"/>
    </location>
</feature>
<evidence type="ECO:0000259" key="6">
    <source>
        <dbReference type="Pfam" id="PF00042"/>
    </source>
</evidence>
<dbReference type="InterPro" id="IPR012292">
    <property type="entry name" value="Globin/Proto"/>
</dbReference>
<dbReference type="SUPFAM" id="SSF46458">
    <property type="entry name" value="Globin-like"/>
    <property type="match status" value="1"/>
</dbReference>
<keyword evidence="3" id="KW-0408">Iron</keyword>
<feature type="compositionally biased region" description="Low complexity" evidence="5">
    <location>
        <begin position="23"/>
        <end position="43"/>
    </location>
</feature>
<keyword evidence="2" id="KW-0479">Metal-binding</keyword>
<comment type="similarity">
    <text evidence="4">Belongs to the globin family.</text>
</comment>
<dbReference type="InterPro" id="IPR050532">
    <property type="entry name" value="Globin-like_OT"/>
</dbReference>
<dbReference type="GO" id="GO:0020037">
    <property type="term" value="F:heme binding"/>
    <property type="evidence" value="ECO:0007669"/>
    <property type="project" value="InterPro"/>
</dbReference>
<dbReference type="CDD" id="cd01040">
    <property type="entry name" value="Mb-like"/>
    <property type="match status" value="1"/>
</dbReference>
<evidence type="ECO:0000313" key="8">
    <source>
        <dbReference type="Proteomes" id="UP001152747"/>
    </source>
</evidence>
<evidence type="ECO:0000256" key="4">
    <source>
        <dbReference type="RuleBase" id="RU000356"/>
    </source>
</evidence>
<keyword evidence="4" id="KW-0561">Oxygen transport</keyword>
<evidence type="ECO:0000256" key="1">
    <source>
        <dbReference type="ARBA" id="ARBA00022617"/>
    </source>
</evidence>
<dbReference type="GO" id="GO:0046872">
    <property type="term" value="F:metal ion binding"/>
    <property type="evidence" value="ECO:0007669"/>
    <property type="project" value="UniProtKB-KW"/>
</dbReference>
<feature type="domain" description="Globin" evidence="6">
    <location>
        <begin position="153"/>
        <end position="236"/>
    </location>
</feature>
<dbReference type="InterPro" id="IPR000971">
    <property type="entry name" value="Globin"/>
</dbReference>
<dbReference type="EMBL" id="CANHGI010000002">
    <property type="protein sequence ID" value="CAI5440650.1"/>
    <property type="molecule type" value="Genomic_DNA"/>
</dbReference>
<dbReference type="GO" id="GO:0019825">
    <property type="term" value="F:oxygen binding"/>
    <property type="evidence" value="ECO:0007669"/>
    <property type="project" value="InterPro"/>
</dbReference>
<sequence>MLKQKAASVKYPRSSRPNKEMISLSVPRSSRSLSPARSAPNSPMTRNCPNGALTVGTGVGGVIMSTSTTTSGGASRDRAGSISLSPRSTIPVCQQLTPSQVSTVRRSWRHINTKGLIVVLTRCFSRLESTCPIVSQCFQSATYSLSTNPNQVRTVADHAKYLLQLLDKIIEGDVDTELLREIGANHVNLKLETGFSSQEWDRFQEIMVEVILKQDGVKQSKETSRAWRLLICSIVELMRDGFDAQLRQCRRKHSFNAHVQYFENIERRVSVCPNRKISLNVESRQSPASIRKFSQF</sequence>
<dbReference type="GO" id="GO:0005344">
    <property type="term" value="F:oxygen carrier activity"/>
    <property type="evidence" value="ECO:0007669"/>
    <property type="project" value="UniProtKB-KW"/>
</dbReference>
<gene>
    <name evidence="7" type="ORF">CAMP_LOCUS3287</name>
</gene>
<dbReference type="Proteomes" id="UP001152747">
    <property type="component" value="Unassembled WGS sequence"/>
</dbReference>
<accession>A0A9P1MXR9</accession>
<dbReference type="PANTHER" id="PTHR46458:SF17">
    <property type="entry name" value="GLOBIN FAMILY PROFILE DOMAIN-CONTAINING PROTEIN"/>
    <property type="match status" value="1"/>
</dbReference>
<evidence type="ECO:0000256" key="2">
    <source>
        <dbReference type="ARBA" id="ARBA00022723"/>
    </source>
</evidence>
<organism evidence="7 8">
    <name type="scientific">Caenorhabditis angaria</name>
    <dbReference type="NCBI Taxonomy" id="860376"/>
    <lineage>
        <taxon>Eukaryota</taxon>
        <taxon>Metazoa</taxon>
        <taxon>Ecdysozoa</taxon>
        <taxon>Nematoda</taxon>
        <taxon>Chromadorea</taxon>
        <taxon>Rhabditida</taxon>
        <taxon>Rhabditina</taxon>
        <taxon>Rhabditomorpha</taxon>
        <taxon>Rhabditoidea</taxon>
        <taxon>Rhabditidae</taxon>
        <taxon>Peloderinae</taxon>
        <taxon>Caenorhabditis</taxon>
    </lineage>
</organism>
<name>A0A9P1MXR9_9PELO</name>
<dbReference type="PANTHER" id="PTHR46458">
    <property type="entry name" value="BLR2807 PROTEIN"/>
    <property type="match status" value="1"/>
</dbReference>
<dbReference type="Pfam" id="PF00042">
    <property type="entry name" value="Globin"/>
    <property type="match status" value="1"/>
</dbReference>